<gene>
    <name evidence="1" type="ORF">FLACOL_01505</name>
</gene>
<proteinExistence type="predicted"/>
<dbReference type="Proteomes" id="UP000238180">
    <property type="component" value="Unassembled WGS sequence"/>
</dbReference>
<dbReference type="EMBL" id="OLKH01000085">
    <property type="protein sequence ID" value="SPE77510.1"/>
    <property type="molecule type" value="Genomic_DNA"/>
</dbReference>
<sequence length="54" mass="6113">MLDRKVSAYSNDKVIPGFKELYNSVKGNYPNLNIENITFQTSGGSFDLKPFIKL</sequence>
<evidence type="ECO:0000313" key="1">
    <source>
        <dbReference type="EMBL" id="SPE77510.1"/>
    </source>
</evidence>
<name>A0A2N9PAY1_9FLAO</name>
<dbReference type="RefSeq" id="WP_181142865.1">
    <property type="nucleotide sequence ID" value="NZ_OLKH01000085.1"/>
</dbReference>
<protein>
    <submittedName>
        <fullName evidence="1">Uncharacterized protein</fullName>
    </submittedName>
</protein>
<dbReference type="AlphaFoldDB" id="A0A2N9PAY1"/>
<accession>A0A2N9PAY1</accession>
<reference evidence="1 2" key="1">
    <citation type="submission" date="2018-02" db="EMBL/GenBank/DDBJ databases">
        <authorList>
            <person name="Cohen D.B."/>
            <person name="Kent A.D."/>
        </authorList>
    </citation>
    <scope>NUCLEOTIDE SEQUENCE [LARGE SCALE GENOMIC DNA]</scope>
    <source>
        <strain evidence="1">CIP109753</strain>
    </source>
</reference>
<evidence type="ECO:0000313" key="2">
    <source>
        <dbReference type="Proteomes" id="UP000238180"/>
    </source>
</evidence>
<organism evidence="1 2">
    <name type="scientific">Flavobacterium columnare</name>
    <dbReference type="NCBI Taxonomy" id="996"/>
    <lineage>
        <taxon>Bacteria</taxon>
        <taxon>Pseudomonadati</taxon>
        <taxon>Bacteroidota</taxon>
        <taxon>Flavobacteriia</taxon>
        <taxon>Flavobacteriales</taxon>
        <taxon>Flavobacteriaceae</taxon>
        <taxon>Flavobacterium</taxon>
    </lineage>
</organism>